<dbReference type="InterPro" id="IPR000601">
    <property type="entry name" value="PKD_dom"/>
</dbReference>
<sequence length="412" mass="45271">MTKYYAAQNSLSPPEKYKISDAVTDTVPYGPDYQNVDDLLSKASKQRADLKSAELNITISDWNIKQMRSGYFPKLNLDFGLVSNGGYLDAFSVNGVNQYNLVPQESLGNALFGQAFNDYVSALQQIETSEKGLFAARESYEVIKGRYDVGSSNFIDLSNASQCCCRPNSHRDPHASRLVDTAFLLSVFRLCLHIFLHRPADQGNEGGGVYQNHTINLNNSFDYTFSVFLGCNGGSGADGMCFILTNNITQIGAQGGGLGYSGLSGNSLATEYDTYQNGWDPRITTWPWSMADRKYHSYYFGGNPIVNWGWSGSTGGSENQQIFCINSISSWVAGTNYQTCNLTVPFTDVSTSNVGTIQSWAWNFGDPGSGANNTSTLQNPTHTFSTTGTYNVTLIITECRRLLRIHSAIRSL</sequence>
<accession>A0ABP0V5V1</accession>
<dbReference type="PROSITE" id="PS50093">
    <property type="entry name" value="PKD"/>
    <property type="match status" value="1"/>
</dbReference>
<dbReference type="InterPro" id="IPR013783">
    <property type="entry name" value="Ig-like_fold"/>
</dbReference>
<feature type="domain" description="PKD" evidence="1">
    <location>
        <begin position="327"/>
        <end position="398"/>
    </location>
</feature>
<dbReference type="Gene3D" id="2.60.40.10">
    <property type="entry name" value="Immunoglobulins"/>
    <property type="match status" value="1"/>
</dbReference>
<dbReference type="CDD" id="cd00146">
    <property type="entry name" value="PKD"/>
    <property type="match status" value="1"/>
</dbReference>
<evidence type="ECO:0000259" key="1">
    <source>
        <dbReference type="PROSITE" id="PS50093"/>
    </source>
</evidence>
<dbReference type="Gene3D" id="1.20.1600.10">
    <property type="entry name" value="Outer membrane efflux proteins (OEP)"/>
    <property type="match status" value="1"/>
</dbReference>
<dbReference type="SUPFAM" id="SSF49899">
    <property type="entry name" value="Concanavalin A-like lectins/glucanases"/>
    <property type="match status" value="1"/>
</dbReference>
<protein>
    <recommendedName>
        <fullName evidence="1">PKD domain-containing protein</fullName>
    </recommendedName>
</protein>
<dbReference type="SUPFAM" id="SSF56954">
    <property type="entry name" value="Outer membrane efflux proteins (OEP)"/>
    <property type="match status" value="1"/>
</dbReference>
<keyword evidence="3" id="KW-1185">Reference proteome</keyword>
<dbReference type="InterPro" id="IPR022409">
    <property type="entry name" value="PKD/Chitinase_dom"/>
</dbReference>
<dbReference type="EMBL" id="CAXAQS010000050">
    <property type="protein sequence ID" value="CAK9249800.1"/>
    <property type="molecule type" value="Genomic_DNA"/>
</dbReference>
<dbReference type="InterPro" id="IPR013320">
    <property type="entry name" value="ConA-like_dom_sf"/>
</dbReference>
<evidence type="ECO:0000313" key="2">
    <source>
        <dbReference type="EMBL" id="CAK9249800.1"/>
    </source>
</evidence>
<dbReference type="Pfam" id="PF18911">
    <property type="entry name" value="PKD_4"/>
    <property type="match status" value="1"/>
</dbReference>
<reference evidence="2" key="1">
    <citation type="submission" date="2024-02" db="EMBL/GenBank/DDBJ databases">
        <authorList>
            <consortium name="ELIXIR-Norway"/>
            <consortium name="Elixir Norway"/>
        </authorList>
    </citation>
    <scope>NUCLEOTIDE SEQUENCE</scope>
</reference>
<organism evidence="2 3">
    <name type="scientific">Sphagnum jensenii</name>
    <dbReference type="NCBI Taxonomy" id="128206"/>
    <lineage>
        <taxon>Eukaryota</taxon>
        <taxon>Viridiplantae</taxon>
        <taxon>Streptophyta</taxon>
        <taxon>Embryophyta</taxon>
        <taxon>Bryophyta</taxon>
        <taxon>Sphagnophytina</taxon>
        <taxon>Sphagnopsida</taxon>
        <taxon>Sphagnales</taxon>
        <taxon>Sphagnaceae</taxon>
        <taxon>Sphagnum</taxon>
    </lineage>
</organism>
<dbReference type="Proteomes" id="UP001497444">
    <property type="component" value="Unassembled WGS sequence"/>
</dbReference>
<dbReference type="SUPFAM" id="SSF49299">
    <property type="entry name" value="PKD domain"/>
    <property type="match status" value="1"/>
</dbReference>
<dbReference type="Gene3D" id="2.60.120.200">
    <property type="match status" value="1"/>
</dbReference>
<gene>
    <name evidence="2" type="ORF">CSSPJE1EN1_LOCUS25178</name>
</gene>
<name>A0ABP0V5V1_9BRYO</name>
<dbReference type="SMART" id="SM00089">
    <property type="entry name" value="PKD"/>
    <property type="match status" value="1"/>
</dbReference>
<dbReference type="InterPro" id="IPR035986">
    <property type="entry name" value="PKD_dom_sf"/>
</dbReference>
<proteinExistence type="predicted"/>
<evidence type="ECO:0000313" key="3">
    <source>
        <dbReference type="Proteomes" id="UP001497444"/>
    </source>
</evidence>
<comment type="caution">
    <text evidence="2">The sequence shown here is derived from an EMBL/GenBank/DDBJ whole genome shotgun (WGS) entry which is preliminary data.</text>
</comment>